<gene>
    <name evidence="5" type="ORF">RchiOBHm_Chr5g0048701</name>
</gene>
<comment type="subcellular location">
    <subcellularLocation>
        <location evidence="3">Plastid</location>
        <location evidence="3">Chloroplast outer membrane</location>
    </subcellularLocation>
</comment>
<dbReference type="EMBL" id="PDCK01000043">
    <property type="protein sequence ID" value="PRQ32643.1"/>
    <property type="molecule type" value="Genomic_DNA"/>
</dbReference>
<dbReference type="InterPro" id="IPR000184">
    <property type="entry name" value="Bac_surfAg_D15"/>
</dbReference>
<evidence type="ECO:0000256" key="3">
    <source>
        <dbReference type="ARBA" id="ARBA00024013"/>
    </source>
</evidence>
<sequence length="361" mass="38689">MGAQKSIHAGKAKIDVNVDFTHKLCASLMLPPLSNGSGSPLSLIIGSLCIKHPNLFGGSEKLDVSLDKGLYDSNVLLAYRRPRPQWLAQQSFVLQHSISPEIGVHGIPMDNFSRSASGGVNLSRLSVGMDLNEPASSKWSSTTSLKFEHVRPMDDNGRSMSRDLDGFPVTCSGSPHDSMVVLKQESRYARATDRSFFQFSLQIEQGIPVLSKWLIFNKFKFIASKGVKLGPAFLLTRMTGGSIVGDMAPYQAFAIGGLGSVRGYGEGAVGSGRTCLVANSELTLPFTKMLEGAVFLDCGTDLGSAHHVPGNPALRLGKPGSGVGLGYGLRLKSQFGHFVVDYAINAFQQKTVYFGISNLAS</sequence>
<evidence type="ECO:0000313" key="5">
    <source>
        <dbReference type="EMBL" id="PRQ32643.1"/>
    </source>
</evidence>
<dbReference type="STRING" id="74649.A0A2P6QEM7"/>
<proteinExistence type="predicted"/>
<evidence type="ECO:0000259" key="4">
    <source>
        <dbReference type="Pfam" id="PF01103"/>
    </source>
</evidence>
<dbReference type="FunFam" id="2.40.160.50:FF:000007">
    <property type="entry name" value="Outer envelope protein 80, chloroplastic"/>
    <property type="match status" value="1"/>
</dbReference>
<keyword evidence="6" id="KW-1185">Reference proteome</keyword>
<evidence type="ECO:0000256" key="2">
    <source>
        <dbReference type="ARBA" id="ARBA00023136"/>
    </source>
</evidence>
<dbReference type="Gene3D" id="2.40.160.50">
    <property type="entry name" value="membrane protein fhac: a member of the omp85/tpsb transporter family"/>
    <property type="match status" value="1"/>
</dbReference>
<dbReference type="GO" id="GO:0009658">
    <property type="term" value="P:chloroplast organization"/>
    <property type="evidence" value="ECO:0007669"/>
    <property type="project" value="TreeGrafter"/>
</dbReference>
<dbReference type="GO" id="GO:0009707">
    <property type="term" value="C:chloroplast outer membrane"/>
    <property type="evidence" value="ECO:0007669"/>
    <property type="project" value="UniProtKB-SubCell"/>
</dbReference>
<dbReference type="GO" id="GO:0032991">
    <property type="term" value="C:protein-containing complex"/>
    <property type="evidence" value="ECO:0007669"/>
    <property type="project" value="EnsemblPlants"/>
</dbReference>
<dbReference type="InterPro" id="IPR039910">
    <property type="entry name" value="D15-like"/>
</dbReference>
<dbReference type="Gramene" id="PRQ32643">
    <property type="protein sequence ID" value="PRQ32643"/>
    <property type="gene ID" value="RchiOBHm_Chr5g0048701"/>
</dbReference>
<keyword evidence="1" id="KW-1002">Plastid outer membrane</keyword>
<organism evidence="5 6">
    <name type="scientific">Rosa chinensis</name>
    <name type="common">China rose</name>
    <dbReference type="NCBI Taxonomy" id="74649"/>
    <lineage>
        <taxon>Eukaryota</taxon>
        <taxon>Viridiplantae</taxon>
        <taxon>Streptophyta</taxon>
        <taxon>Embryophyta</taxon>
        <taxon>Tracheophyta</taxon>
        <taxon>Spermatophyta</taxon>
        <taxon>Magnoliopsida</taxon>
        <taxon>eudicotyledons</taxon>
        <taxon>Gunneridae</taxon>
        <taxon>Pentapetalae</taxon>
        <taxon>rosids</taxon>
        <taxon>fabids</taxon>
        <taxon>Rosales</taxon>
        <taxon>Rosaceae</taxon>
        <taxon>Rosoideae</taxon>
        <taxon>Rosoideae incertae sedis</taxon>
        <taxon>Rosa</taxon>
    </lineage>
</organism>
<dbReference type="GO" id="GO:1900057">
    <property type="term" value="P:positive regulation of leaf senescence"/>
    <property type="evidence" value="ECO:0007669"/>
    <property type="project" value="EnsemblPlants"/>
</dbReference>
<accession>A0A2P6QEM7</accession>
<dbReference type="Proteomes" id="UP000238479">
    <property type="component" value="Chromosome 5"/>
</dbReference>
<dbReference type="GO" id="GO:1901002">
    <property type="term" value="P:positive regulation of response to salt stress"/>
    <property type="evidence" value="ECO:0007669"/>
    <property type="project" value="EnsemblPlants"/>
</dbReference>
<evidence type="ECO:0000313" key="6">
    <source>
        <dbReference type="Proteomes" id="UP000238479"/>
    </source>
</evidence>
<dbReference type="Pfam" id="PF01103">
    <property type="entry name" value="Omp85"/>
    <property type="match status" value="1"/>
</dbReference>
<dbReference type="PANTHER" id="PTHR12815:SF40">
    <property type="entry name" value="OUTER ENVELOPE PROTEIN 36, CHLOROPLASTIC-RELATED"/>
    <property type="match status" value="1"/>
</dbReference>
<dbReference type="OrthoDB" id="2013615at2759"/>
<evidence type="ECO:0000256" key="1">
    <source>
        <dbReference type="ARBA" id="ARBA00022805"/>
    </source>
</evidence>
<protein>
    <submittedName>
        <fullName evidence="5">Putative bacterial surface antigen (D15)</fullName>
    </submittedName>
</protein>
<comment type="caution">
    <text evidence="5">The sequence shown here is derived from an EMBL/GenBank/DDBJ whole genome shotgun (WGS) entry which is preliminary data.</text>
</comment>
<name>A0A2P6QEM7_ROSCH</name>
<keyword evidence="1" id="KW-0934">Plastid</keyword>
<dbReference type="AlphaFoldDB" id="A0A2P6QEM7"/>
<dbReference type="GO" id="GO:0031625">
    <property type="term" value="F:ubiquitin protein ligase binding"/>
    <property type="evidence" value="ECO:0007669"/>
    <property type="project" value="EnsemblPlants"/>
</dbReference>
<dbReference type="PANTHER" id="PTHR12815">
    <property type="entry name" value="SORTING AND ASSEMBLY MACHINERY SAMM50 PROTEIN FAMILY MEMBER"/>
    <property type="match status" value="1"/>
</dbReference>
<dbReference type="GO" id="GO:0030162">
    <property type="term" value="P:regulation of proteolysis"/>
    <property type="evidence" value="ECO:0007669"/>
    <property type="project" value="EnsemblPlants"/>
</dbReference>
<dbReference type="GO" id="GO:0009793">
    <property type="term" value="P:embryo development ending in seed dormancy"/>
    <property type="evidence" value="ECO:0007669"/>
    <property type="project" value="TreeGrafter"/>
</dbReference>
<dbReference type="OMA" id="GSPHDSM"/>
<keyword evidence="2" id="KW-0472">Membrane</keyword>
<dbReference type="GO" id="GO:0015267">
    <property type="term" value="F:channel activity"/>
    <property type="evidence" value="ECO:0007669"/>
    <property type="project" value="EnsemblPlants"/>
</dbReference>
<feature type="domain" description="Bacterial surface antigen (D15)" evidence="4">
    <location>
        <begin position="54"/>
        <end position="357"/>
    </location>
</feature>
<reference evidence="5 6" key="1">
    <citation type="journal article" date="2018" name="Nat. Genet.">
        <title>The Rosa genome provides new insights in the design of modern roses.</title>
        <authorList>
            <person name="Bendahmane M."/>
        </authorList>
    </citation>
    <scope>NUCLEOTIDE SEQUENCE [LARGE SCALE GENOMIC DNA]</scope>
    <source>
        <strain evidence="6">cv. Old Blush</strain>
    </source>
</reference>